<dbReference type="AlphaFoldDB" id="A0A6I2MM76"/>
<protein>
    <recommendedName>
        <fullName evidence="4">M50 family peptidase</fullName>
    </recommendedName>
</protein>
<feature type="transmembrane region" description="Helical" evidence="1">
    <location>
        <begin position="143"/>
        <end position="161"/>
    </location>
</feature>
<keyword evidence="1" id="KW-1133">Transmembrane helix</keyword>
<feature type="transmembrane region" description="Helical" evidence="1">
    <location>
        <begin position="49"/>
        <end position="71"/>
    </location>
</feature>
<keyword evidence="1" id="KW-0812">Transmembrane</keyword>
<gene>
    <name evidence="2" type="ORF">GJ691_12240</name>
</gene>
<comment type="caution">
    <text evidence="2">The sequence shown here is derived from an EMBL/GenBank/DDBJ whole genome shotgun (WGS) entry which is preliminary data.</text>
</comment>
<reference evidence="2 3" key="1">
    <citation type="submission" date="2019-11" db="EMBL/GenBank/DDBJ databases">
        <title>Maribacter lutea sp. nov., a marine bacterium isolated from intertidal sand.</title>
        <authorList>
            <person name="Liu A."/>
        </authorList>
    </citation>
    <scope>NUCLEOTIDE SEQUENCE [LARGE SCALE GENOMIC DNA]</scope>
    <source>
        <strain evidence="2 3">RZ05</strain>
    </source>
</reference>
<dbReference type="OrthoDB" id="1160343at2"/>
<keyword evidence="3" id="KW-1185">Reference proteome</keyword>
<accession>A0A6I2MM76</accession>
<organism evidence="2 3">
    <name type="scientific">Maribacter luteus</name>
    <dbReference type="NCBI Taxonomy" id="2594478"/>
    <lineage>
        <taxon>Bacteria</taxon>
        <taxon>Pseudomonadati</taxon>
        <taxon>Bacteroidota</taxon>
        <taxon>Flavobacteriia</taxon>
        <taxon>Flavobacteriales</taxon>
        <taxon>Flavobacteriaceae</taxon>
        <taxon>Maribacter</taxon>
    </lineage>
</organism>
<dbReference type="Proteomes" id="UP000443153">
    <property type="component" value="Unassembled WGS sequence"/>
</dbReference>
<proteinExistence type="predicted"/>
<evidence type="ECO:0000313" key="3">
    <source>
        <dbReference type="Proteomes" id="UP000443153"/>
    </source>
</evidence>
<evidence type="ECO:0000313" key="2">
    <source>
        <dbReference type="EMBL" id="MRX64933.1"/>
    </source>
</evidence>
<name>A0A6I2MM76_9FLAO</name>
<sequence>MAFIPIAFLTYLFHEFGHWTFGELLGNDMTLSLNNSAPQSGQFISESDALWSAIGGPFFTIFQGLIFLLITWKTKSSIAYSIAFSAVFSRFFSIVFGGINLQDEARIAAMSGINKYLIATTVLTILFLILWKCTQIMKFNLKVLGYYVVLGVFAVLIVIGVNELMIE</sequence>
<evidence type="ECO:0000256" key="1">
    <source>
        <dbReference type="SAM" id="Phobius"/>
    </source>
</evidence>
<feature type="transmembrane region" description="Helical" evidence="1">
    <location>
        <begin position="78"/>
        <end position="101"/>
    </location>
</feature>
<keyword evidence="1" id="KW-0472">Membrane</keyword>
<feature type="transmembrane region" description="Helical" evidence="1">
    <location>
        <begin position="113"/>
        <end position="131"/>
    </location>
</feature>
<evidence type="ECO:0008006" key="4">
    <source>
        <dbReference type="Google" id="ProtNLM"/>
    </source>
</evidence>
<dbReference type="EMBL" id="WKJH01000020">
    <property type="protein sequence ID" value="MRX64933.1"/>
    <property type="molecule type" value="Genomic_DNA"/>
</dbReference>